<proteinExistence type="predicted"/>
<dbReference type="Proteomes" id="UP001065322">
    <property type="component" value="Chromosome"/>
</dbReference>
<sequence>MNRLFALSCSLIVSTLALSGCGGNDSGSSSNDPQGQGEVQYKLTFTTLWNAEDFPQGFPSNPHFSPLVGATHNEQTVIWRPLDQPSTTGIEQVAETGGTSLFRAELQERKTQGYVQNILLAGGGVGSPGETVLRFRASEQFPLLSIISMIAPSPDWFVGLRDVNLREGGEWLESATFNLALYDAGTDLGVAFTSADSDGGDGIIRLLSSDVSDTDFNNGVHRSSGLYVATMQLQREE</sequence>
<dbReference type="PROSITE" id="PS51257">
    <property type="entry name" value="PROKAR_LIPOPROTEIN"/>
    <property type="match status" value="1"/>
</dbReference>
<keyword evidence="1" id="KW-0732">Signal</keyword>
<name>A0ABY6A987_9GAMM</name>
<dbReference type="PANTHER" id="PTHR11311:SF15">
    <property type="entry name" value="SPONDIN-2"/>
    <property type="match status" value="1"/>
</dbReference>
<dbReference type="NCBIfam" id="NF038123">
    <property type="entry name" value="NF038123_dom"/>
    <property type="match status" value="1"/>
</dbReference>
<dbReference type="EMBL" id="CP054475">
    <property type="protein sequence ID" value="UXD86723.1"/>
    <property type="molecule type" value="Genomic_DNA"/>
</dbReference>
<evidence type="ECO:0000313" key="3">
    <source>
        <dbReference type="EMBL" id="UXD86723.1"/>
    </source>
</evidence>
<evidence type="ECO:0000259" key="2">
    <source>
        <dbReference type="PROSITE" id="PS51020"/>
    </source>
</evidence>
<feature type="domain" description="Spondin" evidence="2">
    <location>
        <begin position="29"/>
        <end position="216"/>
    </location>
</feature>
<dbReference type="InterPro" id="IPR051418">
    <property type="entry name" value="Spondin/Thrombospondin_T1"/>
</dbReference>
<reference evidence="4" key="1">
    <citation type="submission" date="2020-06" db="EMBL/GenBank/DDBJ databases">
        <title>Thalassolituus marinus alknpb1M-1, a hydrocarbon-degrading bacterium isolated from the deep-sea overlying water using an in-situ strategy from the South China Sea basin.</title>
        <authorList>
            <person name="Dong C."/>
            <person name="Chen Y."/>
            <person name="Shao Z."/>
        </authorList>
    </citation>
    <scope>NUCLEOTIDE SEQUENCE [LARGE SCALE GENOMIC DNA]</scope>
    <source>
        <strain evidence="4">alknpb1M-1</strain>
    </source>
</reference>
<dbReference type="PROSITE" id="PS51020">
    <property type="entry name" value="SPONDIN"/>
    <property type="match status" value="1"/>
</dbReference>
<protein>
    <recommendedName>
        <fullName evidence="2">Spondin domain-containing protein</fullName>
    </recommendedName>
</protein>
<evidence type="ECO:0000256" key="1">
    <source>
        <dbReference type="SAM" id="SignalP"/>
    </source>
</evidence>
<dbReference type="Gene3D" id="2.60.40.2130">
    <property type="entry name" value="F-spondin domain"/>
    <property type="match status" value="1"/>
</dbReference>
<organism evidence="3 4">
    <name type="scientific">Thalassolituus hydrocarboniclasticus</name>
    <dbReference type="NCBI Taxonomy" id="2742796"/>
    <lineage>
        <taxon>Bacteria</taxon>
        <taxon>Pseudomonadati</taxon>
        <taxon>Pseudomonadota</taxon>
        <taxon>Gammaproteobacteria</taxon>
        <taxon>Oceanospirillales</taxon>
        <taxon>Oceanospirillaceae</taxon>
        <taxon>Thalassolituus</taxon>
    </lineage>
</organism>
<dbReference type="InterPro" id="IPR038678">
    <property type="entry name" value="Spondin_N_sf"/>
</dbReference>
<dbReference type="InterPro" id="IPR009465">
    <property type="entry name" value="Spondin_N"/>
</dbReference>
<accession>A0ABY6A987</accession>
<keyword evidence="4" id="KW-1185">Reference proteome</keyword>
<dbReference type="Pfam" id="PF06468">
    <property type="entry name" value="Spond_N"/>
    <property type="match status" value="1"/>
</dbReference>
<evidence type="ECO:0000313" key="4">
    <source>
        <dbReference type="Proteomes" id="UP001065322"/>
    </source>
</evidence>
<feature type="chain" id="PRO_5046565298" description="Spondin domain-containing protein" evidence="1">
    <location>
        <begin position="20"/>
        <end position="237"/>
    </location>
</feature>
<feature type="signal peptide" evidence="1">
    <location>
        <begin position="1"/>
        <end position="19"/>
    </location>
</feature>
<gene>
    <name evidence="3" type="ORF">HUF19_04360</name>
</gene>
<dbReference type="PANTHER" id="PTHR11311">
    <property type="entry name" value="SPONDIN"/>
    <property type="match status" value="1"/>
</dbReference>
<dbReference type="RefSeq" id="WP_260998664.1">
    <property type="nucleotide sequence ID" value="NZ_CP054475.1"/>
</dbReference>